<reference evidence="1 2" key="1">
    <citation type="submission" date="2018-03" db="EMBL/GenBank/DDBJ databases">
        <title>Genomic Encyclopedia of Archaeal and Bacterial Type Strains, Phase II (KMG-II): from individual species to whole genera.</title>
        <authorList>
            <person name="Goeker M."/>
        </authorList>
    </citation>
    <scope>NUCLEOTIDE SEQUENCE [LARGE SCALE GENOMIC DNA]</scope>
    <source>
        <strain evidence="1 2">RHA1</strain>
    </source>
</reference>
<dbReference type="Proteomes" id="UP000238836">
    <property type="component" value="Unassembled WGS sequence"/>
</dbReference>
<dbReference type="RefSeq" id="WP_106342030.1">
    <property type="nucleotide sequence ID" value="NZ_PVTZ01000003.1"/>
</dbReference>
<comment type="caution">
    <text evidence="1">The sequence shown here is derived from an EMBL/GenBank/DDBJ whole genome shotgun (WGS) entry which is preliminary data.</text>
</comment>
<keyword evidence="2" id="KW-1185">Reference proteome</keyword>
<sequence>MIINRKEMARAKLEKLKNGYSAFAETQEVAEFIEKELEKLDLHVHIDRTEHGCWFIPEQSKS</sequence>
<proteinExistence type="predicted"/>
<protein>
    <submittedName>
        <fullName evidence="1">Uncharacterized protein</fullName>
    </submittedName>
</protein>
<organism evidence="1 2">
    <name type="scientific">Laceyella sediminis</name>
    <dbReference type="NCBI Taxonomy" id="573074"/>
    <lineage>
        <taxon>Bacteria</taxon>
        <taxon>Bacillati</taxon>
        <taxon>Bacillota</taxon>
        <taxon>Bacilli</taxon>
        <taxon>Bacillales</taxon>
        <taxon>Thermoactinomycetaceae</taxon>
        <taxon>Laceyella</taxon>
    </lineage>
</organism>
<gene>
    <name evidence="1" type="ORF">CLV36_103299</name>
</gene>
<dbReference type="EMBL" id="PVTZ01000003">
    <property type="protein sequence ID" value="PRZ16067.1"/>
    <property type="molecule type" value="Genomic_DNA"/>
</dbReference>
<dbReference type="InterPro" id="IPR058867">
    <property type="entry name" value="YtzJ"/>
</dbReference>
<dbReference type="Pfam" id="PF26326">
    <property type="entry name" value="YtzJ"/>
    <property type="match status" value="1"/>
</dbReference>
<name>A0ABX5ES26_9BACL</name>
<accession>A0ABX5ES26</accession>
<evidence type="ECO:0000313" key="2">
    <source>
        <dbReference type="Proteomes" id="UP000238836"/>
    </source>
</evidence>
<evidence type="ECO:0000313" key="1">
    <source>
        <dbReference type="EMBL" id="PRZ16067.1"/>
    </source>
</evidence>